<evidence type="ECO:0000313" key="1">
    <source>
        <dbReference type="EMBL" id="TGV03930.1"/>
    </source>
</evidence>
<reference evidence="1 2" key="1">
    <citation type="submission" date="2019-04" db="EMBL/GenBank/DDBJ databases">
        <authorList>
            <person name="Liu A."/>
        </authorList>
    </citation>
    <scope>NUCLEOTIDE SEQUENCE [LARGE SCALE GENOMIC DNA]</scope>
    <source>
        <strain evidence="1 2">RZ03</strain>
    </source>
</reference>
<organism evidence="1 2">
    <name type="scientific">Flavivirga rizhaonensis</name>
    <dbReference type="NCBI Taxonomy" id="2559571"/>
    <lineage>
        <taxon>Bacteria</taxon>
        <taxon>Pseudomonadati</taxon>
        <taxon>Bacteroidota</taxon>
        <taxon>Flavobacteriia</taxon>
        <taxon>Flavobacteriales</taxon>
        <taxon>Flavobacteriaceae</taxon>
        <taxon>Flavivirga</taxon>
    </lineage>
</organism>
<accession>A0A4S1E0A6</accession>
<dbReference type="SUPFAM" id="SSF55729">
    <property type="entry name" value="Acyl-CoA N-acyltransferases (Nat)"/>
    <property type="match status" value="1"/>
</dbReference>
<dbReference type="OrthoDB" id="1155965at2"/>
<dbReference type="InterPro" id="IPR016181">
    <property type="entry name" value="Acyl_CoA_acyltransferase"/>
</dbReference>
<comment type="caution">
    <text evidence="1">The sequence shown here is derived from an EMBL/GenBank/DDBJ whole genome shotgun (WGS) entry which is preliminary data.</text>
</comment>
<gene>
    <name evidence="1" type="ORF">EM932_03820</name>
</gene>
<dbReference type="AlphaFoldDB" id="A0A4S1E0A6"/>
<name>A0A4S1E0A6_9FLAO</name>
<protein>
    <recommendedName>
        <fullName evidence="3">GNAT family N-acetyltransferase</fullName>
    </recommendedName>
</protein>
<proteinExistence type="predicted"/>
<evidence type="ECO:0000313" key="2">
    <source>
        <dbReference type="Proteomes" id="UP000307602"/>
    </source>
</evidence>
<dbReference type="EMBL" id="SRSO01000004">
    <property type="protein sequence ID" value="TGV03930.1"/>
    <property type="molecule type" value="Genomic_DNA"/>
</dbReference>
<evidence type="ECO:0008006" key="3">
    <source>
        <dbReference type="Google" id="ProtNLM"/>
    </source>
</evidence>
<dbReference type="Proteomes" id="UP000307602">
    <property type="component" value="Unassembled WGS sequence"/>
</dbReference>
<keyword evidence="2" id="KW-1185">Reference proteome</keyword>
<sequence length="365" mass="43423">MSEDLKVIGITKKNLRDSIEKNIYWKEDLAPMPKSKAHWLVSNNRIQEDDYCGVIAFEGKKMVSFVYMIPDLINTHDNISKKAYWMIDWWVIEKYKDTVLGTYVYNEAIKLAGKQVLIKGYTENLQEFYDKQPFTLIASRYRHTIFFSLDSSMLIGKFKFLKSIKFAIDMFDSLISKVIRLINKYKLGKRTVNIKYDFVNQLDNDTWNFIEPLCKNDLIFKTRDYIDWQINNNQYLQTPISIKTPYKNLQTGISNNIHIHNLKIILDNKIIGFVSYIINYNEFNVKYFLVEDEINYNLCVDALIENFIKSKRNFIFTDDTKLSNNINKRYFSIFNHKVLKKGLVHNDTKFDYDNLKMLNRDGHFY</sequence>
<dbReference type="RefSeq" id="WP_135875672.1">
    <property type="nucleotide sequence ID" value="NZ_SRSO01000004.1"/>
</dbReference>